<name>A0A2B0LUS1_BACCE</name>
<dbReference type="SFLD" id="SFLDS00003">
    <property type="entry name" value="Haloacid_Dehalogenase"/>
    <property type="match status" value="1"/>
</dbReference>
<reference evidence="3 4" key="1">
    <citation type="submission" date="2017-09" db="EMBL/GenBank/DDBJ databases">
        <title>Large-scale bioinformatics analysis of Bacillus genomes uncovers conserved roles of natural products in bacterial physiology.</title>
        <authorList>
            <consortium name="Agbiome Team Llc"/>
            <person name="Bleich R.M."/>
            <person name="Grubbs K.J."/>
            <person name="Santa Maria K.C."/>
            <person name="Allen S.E."/>
            <person name="Farag S."/>
            <person name="Shank E.A."/>
            <person name="Bowers A."/>
        </authorList>
    </citation>
    <scope>NUCLEOTIDE SEQUENCE [LARGE SCALE GENOMIC DNA]</scope>
    <source>
        <strain evidence="3 4">AFS083043</strain>
    </source>
</reference>
<dbReference type="Gene3D" id="3.40.50.1000">
    <property type="entry name" value="HAD superfamily/HAD-like"/>
    <property type="match status" value="1"/>
</dbReference>
<dbReference type="RefSeq" id="WP_098491989.1">
    <property type="nucleotide sequence ID" value="NZ_NUWN01000077.1"/>
</dbReference>
<dbReference type="InterPro" id="IPR050155">
    <property type="entry name" value="HAD-like_hydrolase_sf"/>
</dbReference>
<evidence type="ECO:0000256" key="1">
    <source>
        <dbReference type="ARBA" id="ARBA00022801"/>
    </source>
</evidence>
<dbReference type="SFLD" id="SFLDG01129">
    <property type="entry name" value="C1.5:_HAD__Beta-PGM__Phosphata"/>
    <property type="match status" value="1"/>
</dbReference>
<dbReference type="SUPFAM" id="SSF56784">
    <property type="entry name" value="HAD-like"/>
    <property type="match status" value="1"/>
</dbReference>
<gene>
    <name evidence="3" type="ORF">COI93_18320</name>
</gene>
<dbReference type="AlphaFoldDB" id="A0A2B0LUS1"/>
<dbReference type="InterPro" id="IPR023198">
    <property type="entry name" value="PGP-like_dom2"/>
</dbReference>
<dbReference type="Proteomes" id="UP000242656">
    <property type="component" value="Unassembled WGS sequence"/>
</dbReference>
<dbReference type="Gene3D" id="1.10.150.240">
    <property type="entry name" value="Putative phosphatase, domain 2"/>
    <property type="match status" value="1"/>
</dbReference>
<dbReference type="GO" id="GO:0005829">
    <property type="term" value="C:cytosol"/>
    <property type="evidence" value="ECO:0007669"/>
    <property type="project" value="TreeGrafter"/>
</dbReference>
<evidence type="ECO:0000313" key="3">
    <source>
        <dbReference type="EMBL" id="PFK33503.1"/>
    </source>
</evidence>
<dbReference type="EMBL" id="NUWN01000077">
    <property type="protein sequence ID" value="PFK33503.1"/>
    <property type="molecule type" value="Genomic_DNA"/>
</dbReference>
<dbReference type="InterPro" id="IPR023214">
    <property type="entry name" value="HAD_sf"/>
</dbReference>
<dbReference type="GO" id="GO:0016787">
    <property type="term" value="F:hydrolase activity"/>
    <property type="evidence" value="ECO:0007669"/>
    <property type="project" value="UniProtKB-KW"/>
</dbReference>
<dbReference type="FunFam" id="1.10.150.240:FF:000017">
    <property type="entry name" value="HAD family hydrolase"/>
    <property type="match status" value="1"/>
</dbReference>
<comment type="caution">
    <text evidence="3">The sequence shown here is derived from an EMBL/GenBank/DDBJ whole genome shotgun (WGS) entry which is preliminary data.</text>
</comment>
<organism evidence="3 4">
    <name type="scientific">Bacillus cereus</name>
    <dbReference type="NCBI Taxonomy" id="1396"/>
    <lineage>
        <taxon>Bacteria</taxon>
        <taxon>Bacillati</taxon>
        <taxon>Bacillota</taxon>
        <taxon>Bacilli</taxon>
        <taxon>Bacillales</taxon>
        <taxon>Bacillaceae</taxon>
        <taxon>Bacillus</taxon>
        <taxon>Bacillus cereus group</taxon>
    </lineage>
</organism>
<accession>A0A2B0LUS1</accession>
<proteinExistence type="predicted"/>
<dbReference type="GO" id="GO:0004713">
    <property type="term" value="F:protein tyrosine kinase activity"/>
    <property type="evidence" value="ECO:0007669"/>
    <property type="project" value="TreeGrafter"/>
</dbReference>
<evidence type="ECO:0000313" key="4">
    <source>
        <dbReference type="Proteomes" id="UP000242656"/>
    </source>
</evidence>
<keyword evidence="2" id="KW-0460">Magnesium</keyword>
<dbReference type="InterPro" id="IPR041492">
    <property type="entry name" value="HAD_2"/>
</dbReference>
<dbReference type="CDD" id="cd04302">
    <property type="entry name" value="HAD_5NT"/>
    <property type="match status" value="1"/>
</dbReference>
<dbReference type="Pfam" id="PF13419">
    <property type="entry name" value="HAD_2"/>
    <property type="match status" value="1"/>
</dbReference>
<evidence type="ECO:0000256" key="2">
    <source>
        <dbReference type="ARBA" id="ARBA00022842"/>
    </source>
</evidence>
<sequence length="245" mass="28360">MYTYYSNRAKEYEEGGYTTFLFDLDGTLTDPKEGIVNSVLYALRKMGIDELNQEELESFIGPPIQHSFADRYEMDEKQVEQAVFYFREYLKKSGLLENRIYEGIPYILQELKDKEKRLFVATSKPTIFAKQVLEHFNLLHFFEEIVGSNLDGTRIKKDEIIEHIFHTHPELKREEVVMVGDRKHDIIGANCNGIDSIGVLYGYGSEEELKEAGATYVVKHVEGFRNFYPALTGCNTPTSKLKKMR</sequence>
<keyword evidence="1" id="KW-0378">Hydrolase</keyword>
<dbReference type="PANTHER" id="PTHR43434:SF20">
    <property type="entry name" value="5'-NUCLEOTIDASE"/>
    <property type="match status" value="1"/>
</dbReference>
<dbReference type="InterPro" id="IPR036412">
    <property type="entry name" value="HAD-like_sf"/>
</dbReference>
<dbReference type="PANTHER" id="PTHR43434">
    <property type="entry name" value="PHOSPHOGLYCOLATE PHOSPHATASE"/>
    <property type="match status" value="1"/>
</dbReference>
<dbReference type="FunFam" id="3.40.50.1000:FF:000022">
    <property type="entry name" value="Phosphoglycolate phosphatase"/>
    <property type="match status" value="1"/>
</dbReference>
<protein>
    <submittedName>
        <fullName evidence="3">Phosphoglycolate phosphatase</fullName>
    </submittedName>
</protein>